<evidence type="ECO:0000256" key="1">
    <source>
        <dbReference type="ARBA" id="ARBA00022729"/>
    </source>
</evidence>
<comment type="caution">
    <text evidence="5">The sequence shown here is derived from an EMBL/GenBank/DDBJ whole genome shotgun (WGS) entry which is preliminary data.</text>
</comment>
<dbReference type="Pfam" id="PF05426">
    <property type="entry name" value="Alginate_lyase"/>
    <property type="match status" value="1"/>
</dbReference>
<keyword evidence="3" id="KW-1133">Transmembrane helix</keyword>
<dbReference type="Proteomes" id="UP001479436">
    <property type="component" value="Unassembled WGS sequence"/>
</dbReference>
<keyword evidence="3" id="KW-0472">Membrane</keyword>
<dbReference type="EMBL" id="JASJQH010000003">
    <property type="protein sequence ID" value="KAK9768838.1"/>
    <property type="molecule type" value="Genomic_DNA"/>
</dbReference>
<dbReference type="InterPro" id="IPR008397">
    <property type="entry name" value="Alginate_lyase_dom"/>
</dbReference>
<evidence type="ECO:0000259" key="4">
    <source>
        <dbReference type="Pfam" id="PF05426"/>
    </source>
</evidence>
<gene>
    <name evidence="5" type="ORF">K7432_000173</name>
</gene>
<sequence>MLNNSAPLPKPRRVRSVGYGNSTLEQRRIPSQRNLNLPRYYYYHKESEKGYYCINGIRLLKRHFLLQRLFHVLFLCIIGTFCGYIYTSYNILPTTTHSKELTHEGLAFYRILGNDLPPRHKPGQTLNNVRFILENEVQFPNTEKWWIINRIVDPEQEVAILKLLLSHNQKYIRIPFEEKEYAKRDFRYEDFPTQDFFRSDEFSGLGNMGKLRSIDYTYHDKNLYVMNNNGGRNFALNHGKKSKAKWILPFDGNCFFTETSFNKITQQLETYGDDYKYFIVPMTRVLNNTELLDFPEVEPVASQEPQIIFRYDATETFNMQMRYGRRPKLELLWRLGAQKSPDTVTQEVVPWEVRMRPDSLEKGKYKTAGWVFRLFSGQASQETNTKEATRMRSYNRLLAIQQFIDAIDEKIARKFFSSDTLLVYNETKLRQERFAYWSGEPGTHAVVSTLQNEANTMVEAIVAHLKSNDTLLKVTDTPSDNQTAKAKMVNLQELFHNVTTLTLASYFTGEDKYYTWAANAIRRWIFGRSKLLSYKISEYQESEDVSKIWQQFSNNVTSLGEHLESIPEDTDFSYFLDALRLLQRANALDHKEYSQLVSFANRYLLRLISSAESKNTTRHSDHRGTFRDLQVASLSAFVNDVRLFLHTVNWSRMRIGKQFSLGNSQPFELDLVKQHVQNSKERQSSIWIKALYRYYSTQNLQYWSVLTRMVQNAYVQNNLWEHTAKDGRRLSGAIISHISNHLNSRTGRINPLATDEISDDNLRALESQDELSIWSLAHIAQSAHYASDARHHIVHNNDDDHDYLDRFVNTVPNIYNNEHLASKRQYLNVPPYWMLGVA</sequence>
<dbReference type="InterPro" id="IPR008929">
    <property type="entry name" value="Chondroitin_lyas"/>
</dbReference>
<evidence type="ECO:0000313" key="6">
    <source>
        <dbReference type="Proteomes" id="UP001479436"/>
    </source>
</evidence>
<proteinExistence type="predicted"/>
<dbReference type="SUPFAM" id="SSF48230">
    <property type="entry name" value="Chondroitin AC/alginate lyase"/>
    <property type="match status" value="1"/>
</dbReference>
<feature type="transmembrane region" description="Helical" evidence="3">
    <location>
        <begin position="69"/>
        <end position="89"/>
    </location>
</feature>
<reference evidence="5 6" key="1">
    <citation type="submission" date="2023-04" db="EMBL/GenBank/DDBJ databases">
        <title>Genome of Basidiobolus ranarum AG-B5.</title>
        <authorList>
            <person name="Stajich J.E."/>
            <person name="Carter-House D."/>
            <person name="Gryganskyi A."/>
        </authorList>
    </citation>
    <scope>NUCLEOTIDE SEQUENCE [LARGE SCALE GENOMIC DNA]</scope>
    <source>
        <strain evidence="5 6">AG-B5</strain>
    </source>
</reference>
<protein>
    <recommendedName>
        <fullName evidence="4">Alginate lyase domain-containing protein</fullName>
    </recommendedName>
</protein>
<keyword evidence="2" id="KW-0456">Lyase</keyword>
<feature type="domain" description="Alginate lyase" evidence="4">
    <location>
        <begin position="481"/>
        <end position="734"/>
    </location>
</feature>
<accession>A0ABR2X4X3</accession>
<name>A0ABR2X4X3_9FUNG</name>
<evidence type="ECO:0000313" key="5">
    <source>
        <dbReference type="EMBL" id="KAK9768838.1"/>
    </source>
</evidence>
<keyword evidence="3" id="KW-0812">Transmembrane</keyword>
<organism evidence="5 6">
    <name type="scientific">Basidiobolus ranarum</name>
    <dbReference type="NCBI Taxonomy" id="34480"/>
    <lineage>
        <taxon>Eukaryota</taxon>
        <taxon>Fungi</taxon>
        <taxon>Fungi incertae sedis</taxon>
        <taxon>Zoopagomycota</taxon>
        <taxon>Entomophthoromycotina</taxon>
        <taxon>Basidiobolomycetes</taxon>
        <taxon>Basidiobolales</taxon>
        <taxon>Basidiobolaceae</taxon>
        <taxon>Basidiobolus</taxon>
    </lineage>
</organism>
<evidence type="ECO:0000256" key="3">
    <source>
        <dbReference type="SAM" id="Phobius"/>
    </source>
</evidence>
<dbReference type="Gene3D" id="1.50.10.100">
    <property type="entry name" value="Chondroitin AC/alginate lyase"/>
    <property type="match status" value="1"/>
</dbReference>
<evidence type="ECO:0000256" key="2">
    <source>
        <dbReference type="ARBA" id="ARBA00023239"/>
    </source>
</evidence>
<keyword evidence="6" id="KW-1185">Reference proteome</keyword>
<keyword evidence="1" id="KW-0732">Signal</keyword>